<comment type="caution">
    <text evidence="1">The sequence shown here is derived from an EMBL/GenBank/DDBJ whole genome shotgun (WGS) entry which is preliminary data.</text>
</comment>
<evidence type="ECO:0000313" key="2">
    <source>
        <dbReference type="Proteomes" id="UP001529510"/>
    </source>
</evidence>
<keyword evidence="2" id="KW-1185">Reference proteome</keyword>
<protein>
    <submittedName>
        <fullName evidence="1">Uncharacterized protein</fullName>
    </submittedName>
</protein>
<organism evidence="1 2">
    <name type="scientific">Cirrhinus mrigala</name>
    <name type="common">Mrigala</name>
    <dbReference type="NCBI Taxonomy" id="683832"/>
    <lineage>
        <taxon>Eukaryota</taxon>
        <taxon>Metazoa</taxon>
        <taxon>Chordata</taxon>
        <taxon>Craniata</taxon>
        <taxon>Vertebrata</taxon>
        <taxon>Euteleostomi</taxon>
        <taxon>Actinopterygii</taxon>
        <taxon>Neopterygii</taxon>
        <taxon>Teleostei</taxon>
        <taxon>Ostariophysi</taxon>
        <taxon>Cypriniformes</taxon>
        <taxon>Cyprinidae</taxon>
        <taxon>Labeoninae</taxon>
        <taxon>Labeonini</taxon>
        <taxon>Cirrhinus</taxon>
    </lineage>
</organism>
<dbReference type="AlphaFoldDB" id="A0ABD0PJE9"/>
<dbReference type="EMBL" id="JAMKFB020000015">
    <property type="protein sequence ID" value="KAL0173979.1"/>
    <property type="molecule type" value="Genomic_DNA"/>
</dbReference>
<accession>A0ABD0PJE9</accession>
<gene>
    <name evidence="1" type="ORF">M9458_029947</name>
</gene>
<feature type="non-terminal residue" evidence="1">
    <location>
        <position position="1"/>
    </location>
</feature>
<name>A0ABD0PJE9_CIRMR</name>
<feature type="non-terminal residue" evidence="1">
    <location>
        <position position="60"/>
    </location>
</feature>
<evidence type="ECO:0000313" key="1">
    <source>
        <dbReference type="EMBL" id="KAL0173979.1"/>
    </source>
</evidence>
<dbReference type="Proteomes" id="UP001529510">
    <property type="component" value="Unassembled WGS sequence"/>
</dbReference>
<reference evidence="1 2" key="1">
    <citation type="submission" date="2024-05" db="EMBL/GenBank/DDBJ databases">
        <title>Genome sequencing and assembly of Indian major carp, Cirrhinus mrigala (Hamilton, 1822).</title>
        <authorList>
            <person name="Mohindra V."/>
            <person name="Chowdhury L.M."/>
            <person name="Lal K."/>
            <person name="Jena J.K."/>
        </authorList>
    </citation>
    <scope>NUCLEOTIDE SEQUENCE [LARGE SCALE GENOMIC DNA]</scope>
    <source>
        <strain evidence="1">CM1030</strain>
        <tissue evidence="1">Blood</tissue>
    </source>
</reference>
<sequence>KEAVNLNVKLLDLSNQFLMSCHMPNRIEKRALPEHIHQHFTKDGNYIQIGGLNADAPDDL</sequence>
<proteinExistence type="predicted"/>